<feature type="region of interest" description="Disordered" evidence="1">
    <location>
        <begin position="331"/>
        <end position="352"/>
    </location>
</feature>
<keyword evidence="2" id="KW-0472">Membrane</keyword>
<reference evidence="3 4" key="1">
    <citation type="journal article" date="2013" name="PLoS Genet.">
        <title>Genomic mechanisms accounting for the adaptation to parasitism in nematode-trapping fungi.</title>
        <authorList>
            <person name="Meerupati T."/>
            <person name="Andersson K.M."/>
            <person name="Friman E."/>
            <person name="Kumar D."/>
            <person name="Tunlid A."/>
            <person name="Ahren D."/>
        </authorList>
    </citation>
    <scope>NUCLEOTIDE SEQUENCE [LARGE SCALE GENOMIC DNA]</scope>
    <source>
        <strain evidence="3 4">CBS 200.50</strain>
    </source>
</reference>
<dbReference type="AlphaFoldDB" id="S8BQP3"/>
<proteinExistence type="predicted"/>
<evidence type="ECO:0000313" key="4">
    <source>
        <dbReference type="Proteomes" id="UP000015100"/>
    </source>
</evidence>
<name>S8BQP3_DACHA</name>
<protein>
    <submittedName>
        <fullName evidence="3">Uncharacterized protein</fullName>
    </submittedName>
</protein>
<dbReference type="HOGENOM" id="CLU_647263_0_0_1"/>
<dbReference type="OrthoDB" id="10528442at2759"/>
<keyword evidence="4" id="KW-1185">Reference proteome</keyword>
<sequence length="424" mass="47510">MPKYIPRFTAASNCNIRYFDLNTRVATMDFAATKASEKHLRRPWVSRLMNSLCSPLKVILYHGNTAFKPVSLPLLGNKIPRYFNFARSSLAWLAFLARANRELKPWIHPRRSARPPTNVIHAHHAPLSIQFLSNWVSKFKRHILSYSRRLAKHTRISYPVGSEPLLPLYGLDGEDNEKPNKRRQTCGLNVFKEIYAANKRARGGFRTALMFLAIVFPVLHMSSWAIFSAILGSQGEKAAHKLMALVPNSPTVNSIVGILLGWKFGAIMLCIEAFCSMIGGTLVTLSWRKERKEAAKKKHESYVFFFVPQLELSENVSSQIVEAVESTWGHPGAASTVQEKPMSDTPTVAPISSQEKSQFVTPKVSWRLVYSDISIPGLIKPEHMARGRIPSEVLKKLTEAATEQQTPVSEHTMIPGSMAGHILA</sequence>
<dbReference type="EMBL" id="AQGS01000153">
    <property type="protein sequence ID" value="EPS41763.1"/>
    <property type="molecule type" value="Genomic_DNA"/>
</dbReference>
<dbReference type="Proteomes" id="UP000015100">
    <property type="component" value="Unassembled WGS sequence"/>
</dbReference>
<feature type="transmembrane region" description="Helical" evidence="2">
    <location>
        <begin position="264"/>
        <end position="287"/>
    </location>
</feature>
<feature type="transmembrane region" description="Helical" evidence="2">
    <location>
        <begin position="208"/>
        <end position="231"/>
    </location>
</feature>
<evidence type="ECO:0000256" key="2">
    <source>
        <dbReference type="SAM" id="Phobius"/>
    </source>
</evidence>
<comment type="caution">
    <text evidence="3">The sequence shown here is derived from an EMBL/GenBank/DDBJ whole genome shotgun (WGS) entry which is preliminary data.</text>
</comment>
<reference evidence="4" key="2">
    <citation type="submission" date="2013-04" db="EMBL/GenBank/DDBJ databases">
        <title>Genomic mechanisms accounting for the adaptation to parasitism in nematode-trapping fungi.</title>
        <authorList>
            <person name="Ahren D.G."/>
        </authorList>
    </citation>
    <scope>NUCLEOTIDE SEQUENCE [LARGE SCALE GENOMIC DNA]</scope>
    <source>
        <strain evidence="4">CBS 200.50</strain>
    </source>
</reference>
<accession>S8BQP3</accession>
<evidence type="ECO:0000313" key="3">
    <source>
        <dbReference type="EMBL" id="EPS41763.1"/>
    </source>
</evidence>
<organism evidence="3 4">
    <name type="scientific">Dactylellina haptotyla (strain CBS 200.50)</name>
    <name type="common">Nematode-trapping fungus</name>
    <name type="synonym">Monacrosporium haptotylum</name>
    <dbReference type="NCBI Taxonomy" id="1284197"/>
    <lineage>
        <taxon>Eukaryota</taxon>
        <taxon>Fungi</taxon>
        <taxon>Dikarya</taxon>
        <taxon>Ascomycota</taxon>
        <taxon>Pezizomycotina</taxon>
        <taxon>Orbiliomycetes</taxon>
        <taxon>Orbiliales</taxon>
        <taxon>Orbiliaceae</taxon>
        <taxon>Dactylellina</taxon>
    </lineage>
</organism>
<keyword evidence="2" id="KW-0812">Transmembrane</keyword>
<evidence type="ECO:0000256" key="1">
    <source>
        <dbReference type="SAM" id="MobiDB-lite"/>
    </source>
</evidence>
<keyword evidence="2" id="KW-1133">Transmembrane helix</keyword>
<gene>
    <name evidence="3" type="ORF">H072_4282</name>
</gene>